<evidence type="ECO:0000259" key="14">
    <source>
        <dbReference type="PROSITE" id="PS50862"/>
    </source>
</evidence>
<evidence type="ECO:0000256" key="3">
    <source>
        <dbReference type="ARBA" id="ARBA00022555"/>
    </source>
</evidence>
<evidence type="ECO:0000256" key="5">
    <source>
        <dbReference type="ARBA" id="ARBA00022723"/>
    </source>
</evidence>
<keyword evidence="4 13" id="KW-0436">Ligase</keyword>
<dbReference type="GO" id="GO:0000049">
    <property type="term" value="F:tRNA binding"/>
    <property type="evidence" value="ECO:0007669"/>
    <property type="project" value="UniProtKB-KW"/>
</dbReference>
<evidence type="ECO:0000256" key="4">
    <source>
        <dbReference type="ARBA" id="ARBA00022598"/>
    </source>
</evidence>
<evidence type="ECO:0000256" key="9">
    <source>
        <dbReference type="ARBA" id="ARBA00022884"/>
    </source>
</evidence>
<feature type="domain" description="Aminoacyl-transfer RNA synthetases class-II family profile" evidence="14">
    <location>
        <begin position="263"/>
        <end position="530"/>
    </location>
</feature>
<evidence type="ECO:0000259" key="15">
    <source>
        <dbReference type="PROSITE" id="PS51880"/>
    </source>
</evidence>
<dbReference type="NCBIfam" id="TIGR00418">
    <property type="entry name" value="thrS"/>
    <property type="match status" value="1"/>
</dbReference>
<evidence type="ECO:0000256" key="11">
    <source>
        <dbReference type="ARBA" id="ARBA00023146"/>
    </source>
</evidence>
<dbReference type="InterPro" id="IPR047246">
    <property type="entry name" value="ThrRS_anticodon"/>
</dbReference>
<dbReference type="Gene3D" id="3.30.980.10">
    <property type="entry name" value="Threonyl-trna Synthetase, Chain A, domain 2"/>
    <property type="match status" value="1"/>
</dbReference>
<comment type="caution">
    <text evidence="16">The sequence shown here is derived from an EMBL/GenBank/DDBJ whole genome shotgun (WGS) entry which is preliminary data.</text>
</comment>
<feature type="domain" description="TGS" evidence="15">
    <location>
        <begin position="1"/>
        <end position="54"/>
    </location>
</feature>
<dbReference type="InterPro" id="IPR006195">
    <property type="entry name" value="aa-tRNA-synth_II"/>
</dbReference>
<dbReference type="FunFam" id="3.40.50.800:FF:000001">
    <property type="entry name" value="Threonine--tRNA ligase"/>
    <property type="match status" value="1"/>
</dbReference>
<dbReference type="Proteomes" id="UP000051373">
    <property type="component" value="Unassembled WGS sequence"/>
</dbReference>
<sequence>MIKVRMNDKIIEIEAGKRIVDLIGDKKYLAARVNGELRDINTEITEDVELNLIDFSTEEGKEIYWHSSSHVMAMAVKKLFPDAKLAIGPAIDQGFYYDFDKKEPFSPDDLAKIERKMKQIIDQDIPFERVVMKNKEILDFFEKRHESYKVQLIKEIEAEEISLYRNDDFADLCRGPHVPSTGYIHAFKLLSLAGAYWRGDVKETMLQRVYGISFPTQDQLNDYLKKIEEAKKRDHRKLGTELELFSIFEEAGAGLVHWHPKGATLRRIIEEYWIKEHLAADYQLNITPHIARGRLWHQSGHYDFYRDNMYALPVENEEYILKPMNCPGQILIYKSKVRSYRELPLKYAELGTVYRNELSGTLHGLLRVRGLTIDDAHIFCQPEQIEDELTKVLELAQKMLNKFGFHEFQVELSVRDPKDKEKYMGSDEEWERAEKGLIAALKRVGLEYKRMEGEAVFYGPKIDIKLLDALGREWQASTIQFDFNLPRRFDIEYMDRDGKHKQVVVIHRAIYGSLERFIGCLIEHYAGSFPLWLAPVQVVVMPITDKENRYAQQIVKRCKKQGLRVALNDKSEKINYRIREVEVSKVPYMLILGQREIVDKMVSVRKHKEGNLGQMKLKEFFSLLESEQGGEN</sequence>
<protein>
    <recommendedName>
        <fullName evidence="13">Threonine--tRNA ligase</fullName>
        <ecNumber evidence="13">6.1.1.3</ecNumber>
    </recommendedName>
    <alternativeName>
        <fullName evidence="13">Threonyl-tRNA synthetase</fullName>
        <shortName evidence="13">ThrRS</shortName>
    </alternativeName>
</protein>
<dbReference type="GO" id="GO:0006435">
    <property type="term" value="P:threonyl-tRNA aminoacylation"/>
    <property type="evidence" value="ECO:0007669"/>
    <property type="project" value="UniProtKB-UniRule"/>
</dbReference>
<dbReference type="SMART" id="SM00863">
    <property type="entry name" value="tRNA_SAD"/>
    <property type="match status" value="1"/>
</dbReference>
<dbReference type="SUPFAM" id="SSF55186">
    <property type="entry name" value="ThrRS/AlaRS common domain"/>
    <property type="match status" value="1"/>
</dbReference>
<dbReference type="SUPFAM" id="SSF52954">
    <property type="entry name" value="Class II aaRS ABD-related"/>
    <property type="match status" value="1"/>
</dbReference>
<dbReference type="PROSITE" id="PS51880">
    <property type="entry name" value="TGS"/>
    <property type="match status" value="1"/>
</dbReference>
<evidence type="ECO:0000256" key="12">
    <source>
        <dbReference type="ARBA" id="ARBA00049515"/>
    </source>
</evidence>
<dbReference type="Gene3D" id="3.40.50.800">
    <property type="entry name" value="Anticodon-binding domain"/>
    <property type="match status" value="1"/>
</dbReference>
<dbReference type="GO" id="GO:0005524">
    <property type="term" value="F:ATP binding"/>
    <property type="evidence" value="ECO:0007669"/>
    <property type="project" value="UniProtKB-UniRule"/>
</dbReference>
<dbReference type="STRING" id="1703779.AMJ83_11370"/>
<feature type="binding site" evidence="13">
    <location>
        <position position="377"/>
    </location>
    <ligand>
        <name>Zn(2+)</name>
        <dbReference type="ChEBI" id="CHEBI:29105"/>
        <note>catalytic</note>
    </ligand>
</feature>
<dbReference type="InterPro" id="IPR002314">
    <property type="entry name" value="aa-tRNA-synt_IIb"/>
</dbReference>
<dbReference type="InterPro" id="IPR002320">
    <property type="entry name" value="Thr-tRNA-ligase_IIa"/>
</dbReference>
<keyword evidence="3 13" id="KW-0820">tRNA-binding</keyword>
<dbReference type="Gene3D" id="3.30.54.20">
    <property type="match status" value="1"/>
</dbReference>
<evidence type="ECO:0000313" key="16">
    <source>
        <dbReference type="EMBL" id="KPK62238.1"/>
    </source>
</evidence>
<dbReference type="EC" id="6.1.1.3" evidence="13"/>
<gene>
    <name evidence="13" type="primary">thrS</name>
    <name evidence="16" type="ORF">AMJ83_11370</name>
</gene>
<keyword evidence="5 13" id="KW-0479">Metal-binding</keyword>
<keyword evidence="7 13" id="KW-0862">Zinc</keyword>
<evidence type="ECO:0000256" key="7">
    <source>
        <dbReference type="ARBA" id="ARBA00022833"/>
    </source>
</evidence>
<keyword evidence="11 13" id="KW-0030">Aminoacyl-tRNA synthetase</keyword>
<comment type="similarity">
    <text evidence="1 13">Belongs to the class-II aminoacyl-tRNA synthetase family.</text>
</comment>
<dbReference type="PANTHER" id="PTHR11451:SF44">
    <property type="entry name" value="THREONINE--TRNA LIGASE, CHLOROPLASTIC_MITOCHONDRIAL 2"/>
    <property type="match status" value="1"/>
</dbReference>
<accession>A0A0S8FNX6</accession>
<dbReference type="SUPFAM" id="SSF55681">
    <property type="entry name" value="Class II aaRS and biotin synthetases"/>
    <property type="match status" value="1"/>
</dbReference>
<organism evidence="16 17">
    <name type="scientific">candidate division WOR_3 bacterium SM23_42</name>
    <dbReference type="NCBI Taxonomy" id="1703779"/>
    <lineage>
        <taxon>Bacteria</taxon>
        <taxon>Bacteria division WOR-3</taxon>
    </lineage>
</organism>
<comment type="subunit">
    <text evidence="13">Homodimer.</text>
</comment>
<evidence type="ECO:0000256" key="10">
    <source>
        <dbReference type="ARBA" id="ARBA00022917"/>
    </source>
</evidence>
<evidence type="ECO:0000256" key="2">
    <source>
        <dbReference type="ARBA" id="ARBA00022490"/>
    </source>
</evidence>
<comment type="caution">
    <text evidence="13">Lacks conserved residue(s) required for the propagation of feature annotation.</text>
</comment>
<dbReference type="GO" id="GO:0046872">
    <property type="term" value="F:metal ion binding"/>
    <property type="evidence" value="ECO:0007669"/>
    <property type="project" value="UniProtKB-KW"/>
</dbReference>
<dbReference type="PANTHER" id="PTHR11451">
    <property type="entry name" value="THREONINE-TRNA LIGASE"/>
    <property type="match status" value="1"/>
</dbReference>
<dbReference type="GO" id="GO:0004829">
    <property type="term" value="F:threonine-tRNA ligase activity"/>
    <property type="evidence" value="ECO:0007669"/>
    <property type="project" value="UniProtKB-UniRule"/>
</dbReference>
<comment type="cofactor">
    <cofactor evidence="13">
        <name>Zn(2+)</name>
        <dbReference type="ChEBI" id="CHEBI:29105"/>
    </cofactor>
    <text evidence="13">Binds 1 zinc ion per subunit.</text>
</comment>
<evidence type="ECO:0000256" key="1">
    <source>
        <dbReference type="ARBA" id="ARBA00008226"/>
    </source>
</evidence>
<keyword evidence="10 13" id="KW-0648">Protein biosynthesis</keyword>
<dbReference type="InterPro" id="IPR004095">
    <property type="entry name" value="TGS"/>
</dbReference>
<dbReference type="InterPro" id="IPR036621">
    <property type="entry name" value="Anticodon-bd_dom_sf"/>
</dbReference>
<dbReference type="InterPro" id="IPR018163">
    <property type="entry name" value="Thr/Ala-tRNA-synth_IIc_edit"/>
</dbReference>
<comment type="catalytic activity">
    <reaction evidence="12 13">
        <text>tRNA(Thr) + L-threonine + ATP = L-threonyl-tRNA(Thr) + AMP + diphosphate + H(+)</text>
        <dbReference type="Rhea" id="RHEA:24624"/>
        <dbReference type="Rhea" id="RHEA-COMP:9670"/>
        <dbReference type="Rhea" id="RHEA-COMP:9704"/>
        <dbReference type="ChEBI" id="CHEBI:15378"/>
        <dbReference type="ChEBI" id="CHEBI:30616"/>
        <dbReference type="ChEBI" id="CHEBI:33019"/>
        <dbReference type="ChEBI" id="CHEBI:57926"/>
        <dbReference type="ChEBI" id="CHEBI:78442"/>
        <dbReference type="ChEBI" id="CHEBI:78534"/>
        <dbReference type="ChEBI" id="CHEBI:456215"/>
        <dbReference type="EC" id="6.1.1.3"/>
    </reaction>
</comment>
<dbReference type="GO" id="GO:0005737">
    <property type="term" value="C:cytoplasm"/>
    <property type="evidence" value="ECO:0007669"/>
    <property type="project" value="UniProtKB-SubCell"/>
</dbReference>
<evidence type="ECO:0000256" key="8">
    <source>
        <dbReference type="ARBA" id="ARBA00022840"/>
    </source>
</evidence>
<dbReference type="InterPro" id="IPR012947">
    <property type="entry name" value="tRNA_SAD"/>
</dbReference>
<dbReference type="HAMAP" id="MF_00184">
    <property type="entry name" value="Thr_tRNA_synth"/>
    <property type="match status" value="1"/>
</dbReference>
<dbReference type="Pfam" id="PF07973">
    <property type="entry name" value="tRNA_SAD"/>
    <property type="match status" value="1"/>
</dbReference>
<dbReference type="CDD" id="cd00771">
    <property type="entry name" value="ThrRS_core"/>
    <property type="match status" value="1"/>
</dbReference>
<evidence type="ECO:0000256" key="6">
    <source>
        <dbReference type="ARBA" id="ARBA00022741"/>
    </source>
</evidence>
<feature type="binding site" evidence="13">
    <location>
        <position position="326"/>
    </location>
    <ligand>
        <name>Zn(2+)</name>
        <dbReference type="ChEBI" id="CHEBI:29105"/>
        <note>catalytic</note>
    </ligand>
</feature>
<dbReference type="PRINTS" id="PR01047">
    <property type="entry name" value="TRNASYNTHTHR"/>
</dbReference>
<dbReference type="AlphaFoldDB" id="A0A0S8FNX6"/>
<evidence type="ECO:0000256" key="13">
    <source>
        <dbReference type="HAMAP-Rule" id="MF_00184"/>
    </source>
</evidence>
<feature type="binding site" evidence="13">
    <location>
        <position position="507"/>
    </location>
    <ligand>
        <name>Zn(2+)</name>
        <dbReference type="ChEBI" id="CHEBI:29105"/>
        <note>catalytic</note>
    </ligand>
</feature>
<name>A0A0S8FNX6_UNCW3</name>
<reference evidence="16 17" key="1">
    <citation type="journal article" date="2015" name="Microbiome">
        <title>Genomic resolution of linkages in carbon, nitrogen, and sulfur cycling among widespread estuary sediment bacteria.</title>
        <authorList>
            <person name="Baker B.J."/>
            <person name="Lazar C.S."/>
            <person name="Teske A.P."/>
            <person name="Dick G.J."/>
        </authorList>
    </citation>
    <scope>NUCLEOTIDE SEQUENCE [LARGE SCALE GENOMIC DNA]</scope>
    <source>
        <strain evidence="16">SM23_42</strain>
    </source>
</reference>
<dbReference type="Gene3D" id="3.30.930.10">
    <property type="entry name" value="Bira Bifunctional Protein, Domain 2"/>
    <property type="match status" value="1"/>
</dbReference>
<dbReference type="InterPro" id="IPR045864">
    <property type="entry name" value="aa-tRNA-synth_II/BPL/LPL"/>
</dbReference>
<dbReference type="EMBL" id="LJUJ01000046">
    <property type="protein sequence ID" value="KPK62238.1"/>
    <property type="molecule type" value="Genomic_DNA"/>
</dbReference>
<dbReference type="InterPro" id="IPR004154">
    <property type="entry name" value="Anticodon-bd"/>
</dbReference>
<comment type="subcellular location">
    <subcellularLocation>
        <location evidence="13">Cytoplasm</location>
    </subcellularLocation>
</comment>
<evidence type="ECO:0000313" key="17">
    <source>
        <dbReference type="Proteomes" id="UP000051373"/>
    </source>
</evidence>
<keyword evidence="6 13" id="KW-0547">Nucleotide-binding</keyword>
<proteinExistence type="inferred from homology"/>
<dbReference type="FunFam" id="3.30.980.10:FF:000005">
    <property type="entry name" value="Threonyl-tRNA synthetase, mitochondrial"/>
    <property type="match status" value="1"/>
</dbReference>
<dbReference type="PROSITE" id="PS50862">
    <property type="entry name" value="AA_TRNA_LIGASE_II"/>
    <property type="match status" value="1"/>
</dbReference>
<keyword evidence="9 13" id="KW-0694">RNA-binding</keyword>
<dbReference type="CDD" id="cd00860">
    <property type="entry name" value="ThrRS_anticodon"/>
    <property type="match status" value="1"/>
</dbReference>
<dbReference type="Pfam" id="PF00587">
    <property type="entry name" value="tRNA-synt_2b"/>
    <property type="match status" value="1"/>
</dbReference>
<dbReference type="InterPro" id="IPR033728">
    <property type="entry name" value="ThrRS_core"/>
</dbReference>
<dbReference type="CDD" id="cd01667">
    <property type="entry name" value="TGS_ThrRS"/>
    <property type="match status" value="1"/>
</dbReference>
<dbReference type="Pfam" id="PF03129">
    <property type="entry name" value="HGTP_anticodon"/>
    <property type="match status" value="1"/>
</dbReference>
<keyword evidence="2 13" id="KW-0963">Cytoplasm</keyword>
<keyword evidence="8 13" id="KW-0067">ATP-binding</keyword>
<dbReference type="PATRIC" id="fig|1703779.3.peg.1324"/>
<dbReference type="FunFam" id="3.30.930.10:FF:000002">
    <property type="entry name" value="Threonine--tRNA ligase"/>
    <property type="match status" value="1"/>
</dbReference>